<feature type="compositionally biased region" description="Polar residues" evidence="1">
    <location>
        <begin position="50"/>
        <end position="62"/>
    </location>
</feature>
<protein>
    <submittedName>
        <fullName evidence="2">Uncharacterized protein</fullName>
    </submittedName>
</protein>
<feature type="non-terminal residue" evidence="2">
    <location>
        <position position="120"/>
    </location>
</feature>
<proteinExistence type="predicted"/>
<sequence>SNSTGVPLLPDGEKFDGTCYSGFNTKILVLAKARGLGGYLDGTIHKPLASSPTAGGNAQTTALPPPPPPDPTSVYSLTPSLDEWIHRDAFTMALLVINVKNPVGLGLKLDNSAAEAMQSL</sequence>
<evidence type="ECO:0000256" key="1">
    <source>
        <dbReference type="SAM" id="MobiDB-lite"/>
    </source>
</evidence>
<feature type="region of interest" description="Disordered" evidence="1">
    <location>
        <begin position="48"/>
        <end position="73"/>
    </location>
</feature>
<evidence type="ECO:0000313" key="2">
    <source>
        <dbReference type="EMBL" id="KAJ7637526.1"/>
    </source>
</evidence>
<reference evidence="2" key="1">
    <citation type="submission" date="2023-03" db="EMBL/GenBank/DDBJ databases">
        <title>Massive genome expansion in bonnet fungi (Mycena s.s.) driven by repeated elements and novel gene families across ecological guilds.</title>
        <authorList>
            <consortium name="Lawrence Berkeley National Laboratory"/>
            <person name="Harder C.B."/>
            <person name="Miyauchi S."/>
            <person name="Viragh M."/>
            <person name="Kuo A."/>
            <person name="Thoen E."/>
            <person name="Andreopoulos B."/>
            <person name="Lu D."/>
            <person name="Skrede I."/>
            <person name="Drula E."/>
            <person name="Henrissat B."/>
            <person name="Morin E."/>
            <person name="Kohler A."/>
            <person name="Barry K."/>
            <person name="LaButti K."/>
            <person name="Morin E."/>
            <person name="Salamov A."/>
            <person name="Lipzen A."/>
            <person name="Mereny Z."/>
            <person name="Hegedus B."/>
            <person name="Baldrian P."/>
            <person name="Stursova M."/>
            <person name="Weitz H."/>
            <person name="Taylor A."/>
            <person name="Grigoriev I.V."/>
            <person name="Nagy L.G."/>
            <person name="Martin F."/>
            <person name="Kauserud H."/>
        </authorList>
    </citation>
    <scope>NUCLEOTIDE SEQUENCE</scope>
    <source>
        <strain evidence="2">CBHHK067</strain>
    </source>
</reference>
<feature type="non-terminal residue" evidence="2">
    <location>
        <position position="1"/>
    </location>
</feature>
<dbReference type="EMBL" id="JARKIE010000454">
    <property type="protein sequence ID" value="KAJ7637526.1"/>
    <property type="molecule type" value="Genomic_DNA"/>
</dbReference>
<dbReference type="AlphaFoldDB" id="A0AAD7C3A2"/>
<dbReference type="Proteomes" id="UP001221757">
    <property type="component" value="Unassembled WGS sequence"/>
</dbReference>
<name>A0AAD7C3A2_MYCRO</name>
<evidence type="ECO:0000313" key="3">
    <source>
        <dbReference type="Proteomes" id="UP001221757"/>
    </source>
</evidence>
<accession>A0AAD7C3A2</accession>
<organism evidence="2 3">
    <name type="scientific">Mycena rosella</name>
    <name type="common">Pink bonnet</name>
    <name type="synonym">Agaricus rosellus</name>
    <dbReference type="NCBI Taxonomy" id="1033263"/>
    <lineage>
        <taxon>Eukaryota</taxon>
        <taxon>Fungi</taxon>
        <taxon>Dikarya</taxon>
        <taxon>Basidiomycota</taxon>
        <taxon>Agaricomycotina</taxon>
        <taxon>Agaricomycetes</taxon>
        <taxon>Agaricomycetidae</taxon>
        <taxon>Agaricales</taxon>
        <taxon>Marasmiineae</taxon>
        <taxon>Mycenaceae</taxon>
        <taxon>Mycena</taxon>
    </lineage>
</organism>
<comment type="caution">
    <text evidence="2">The sequence shown here is derived from an EMBL/GenBank/DDBJ whole genome shotgun (WGS) entry which is preliminary data.</text>
</comment>
<gene>
    <name evidence="2" type="ORF">B0H17DRAFT_913005</name>
</gene>
<keyword evidence="3" id="KW-1185">Reference proteome</keyword>